<reference evidence="2 4" key="2">
    <citation type="submission" date="2019-04" db="EMBL/GenBank/DDBJ databases">
        <title>Genomic characterization of Staphylococcus petrasii strains.</title>
        <authorList>
            <person name="Vrbovska V."/>
            <person name="Kovarovic V."/>
            <person name="Maslanova I."/>
            <person name="Indrakova A."/>
            <person name="Petras P."/>
            <person name="Sedo O."/>
            <person name="Svec P."/>
            <person name="Fisarova L."/>
            <person name="Sedlacek I."/>
            <person name="Doskar J."/>
            <person name="Pantucek R."/>
        </authorList>
    </citation>
    <scope>NUCLEOTIDE SEQUENCE [LARGE SCALE GENOMIC DNA]</scope>
    <source>
        <strain evidence="2 4">P5404</strain>
    </source>
</reference>
<reference evidence="1 3" key="1">
    <citation type="submission" date="2018-06" db="EMBL/GenBank/DDBJ databases">
        <authorList>
            <consortium name="Pathogen Informatics"/>
            <person name="Doyle S."/>
        </authorList>
    </citation>
    <scope>NUCLEOTIDE SEQUENCE [LARGE SCALE GENOMIC DNA]</scope>
    <source>
        <strain evidence="1 3">NCTC13830</strain>
    </source>
</reference>
<dbReference type="RefSeq" id="WP_103297312.1">
    <property type="nucleotide sequence ID" value="NZ_PPQT01000018.1"/>
</dbReference>
<dbReference type="GO" id="GO:0005829">
    <property type="term" value="C:cytosol"/>
    <property type="evidence" value="ECO:0007669"/>
    <property type="project" value="TreeGrafter"/>
</dbReference>
<evidence type="ECO:0000313" key="2">
    <source>
        <dbReference type="EMBL" id="TGE15395.1"/>
    </source>
</evidence>
<dbReference type="PANTHER" id="PTHR33221">
    <property type="entry name" value="WINGED HELIX-TURN-HELIX TRANSCRIPTIONAL REGULATOR, RRF2 FAMILY"/>
    <property type="match status" value="1"/>
</dbReference>
<dbReference type="GO" id="GO:0003677">
    <property type="term" value="F:DNA binding"/>
    <property type="evidence" value="ECO:0007669"/>
    <property type="project" value="UniProtKB-KW"/>
</dbReference>
<dbReference type="EMBL" id="SRLS01000022">
    <property type="protein sequence ID" value="TGE15395.1"/>
    <property type="molecule type" value="Genomic_DNA"/>
</dbReference>
<dbReference type="AlphaFoldDB" id="A0A380G433"/>
<dbReference type="Gene3D" id="1.10.10.10">
    <property type="entry name" value="Winged helix-like DNA-binding domain superfamily/Winged helix DNA-binding domain"/>
    <property type="match status" value="1"/>
</dbReference>
<evidence type="ECO:0000313" key="4">
    <source>
        <dbReference type="Proteomes" id="UP000297598"/>
    </source>
</evidence>
<dbReference type="GO" id="GO:0003700">
    <property type="term" value="F:DNA-binding transcription factor activity"/>
    <property type="evidence" value="ECO:0007669"/>
    <property type="project" value="TreeGrafter"/>
</dbReference>
<dbReference type="Pfam" id="PF02082">
    <property type="entry name" value="Rrf2"/>
    <property type="match status" value="1"/>
</dbReference>
<name>A0A380G433_9STAP</name>
<proteinExistence type="predicted"/>
<dbReference type="InterPro" id="IPR036390">
    <property type="entry name" value="WH_DNA-bd_sf"/>
</dbReference>
<dbReference type="NCBIfam" id="NF041852">
    <property type="entry name" value="trans_reg_HypR"/>
    <property type="match status" value="1"/>
</dbReference>
<dbReference type="InterPro" id="IPR036388">
    <property type="entry name" value="WH-like_DNA-bd_sf"/>
</dbReference>
<dbReference type="InterPro" id="IPR000944">
    <property type="entry name" value="Tscrpt_reg_Rrf2"/>
</dbReference>
<sequence length="146" mass="16889">MNLEFNIAVHVLTFLTKHKDQHFNSQDLAQLTCLNPVQLRRVTTILNHHDYIDTLRGKGGGYRANDRTPSIKLSILYQLFVLDKANTQRIFTGNEQSHCKISRNIAHTMNRYKEQEIALALDFYSNLTINDVLKETLQEETTNDTL</sequence>
<gene>
    <name evidence="2" type="ORF">BJR09_11580</name>
    <name evidence="1" type="ORF">NCTC13830_02415</name>
</gene>
<dbReference type="Proteomes" id="UP000297598">
    <property type="component" value="Unassembled WGS sequence"/>
</dbReference>
<evidence type="ECO:0000313" key="1">
    <source>
        <dbReference type="EMBL" id="SUM45023.1"/>
    </source>
</evidence>
<keyword evidence="4" id="KW-1185">Reference proteome</keyword>
<organism evidence="1 3">
    <name type="scientific">Staphylococcus petrasii</name>
    <dbReference type="NCBI Taxonomy" id="1276936"/>
    <lineage>
        <taxon>Bacteria</taxon>
        <taxon>Bacillati</taxon>
        <taxon>Bacillota</taxon>
        <taxon>Bacilli</taxon>
        <taxon>Bacillales</taxon>
        <taxon>Staphylococcaceae</taxon>
        <taxon>Staphylococcus</taxon>
    </lineage>
</organism>
<accession>A0A380G433</accession>
<dbReference type="EMBL" id="UHDO01000001">
    <property type="protein sequence ID" value="SUM45023.1"/>
    <property type="molecule type" value="Genomic_DNA"/>
</dbReference>
<protein>
    <submittedName>
        <fullName evidence="1">Putative DNA-binding protein</fullName>
    </submittedName>
    <submittedName>
        <fullName evidence="2">Transcriptional regulator</fullName>
    </submittedName>
</protein>
<dbReference type="Proteomes" id="UP000254047">
    <property type="component" value="Unassembled WGS sequence"/>
</dbReference>
<dbReference type="PANTHER" id="PTHR33221:SF15">
    <property type="entry name" value="HTH-TYPE TRANSCRIPTIONAL REGULATOR YWGB-RELATED"/>
    <property type="match status" value="1"/>
</dbReference>
<dbReference type="SUPFAM" id="SSF46785">
    <property type="entry name" value="Winged helix' DNA-binding domain"/>
    <property type="match status" value="1"/>
</dbReference>
<dbReference type="OrthoDB" id="3242805at2"/>
<keyword evidence="1" id="KW-0238">DNA-binding</keyword>
<dbReference type="PROSITE" id="PS51197">
    <property type="entry name" value="HTH_RRF2_2"/>
    <property type="match status" value="1"/>
</dbReference>
<evidence type="ECO:0000313" key="3">
    <source>
        <dbReference type="Proteomes" id="UP000254047"/>
    </source>
</evidence>